<dbReference type="GO" id="GO:0016874">
    <property type="term" value="F:ligase activity"/>
    <property type="evidence" value="ECO:0007669"/>
    <property type="project" value="UniProtKB-KW"/>
</dbReference>
<keyword evidence="1" id="KW-0436">Ligase</keyword>
<dbReference type="PANTHER" id="PTHR36932:SF1">
    <property type="entry name" value="CAPSULAR POLYSACCHARIDE BIOSYNTHESIS PROTEIN"/>
    <property type="match status" value="1"/>
</dbReference>
<evidence type="ECO:0000313" key="2">
    <source>
        <dbReference type="Proteomes" id="UP000886657"/>
    </source>
</evidence>
<dbReference type="InterPro" id="IPR042099">
    <property type="entry name" value="ANL_N_sf"/>
</dbReference>
<dbReference type="PANTHER" id="PTHR36932">
    <property type="entry name" value="CAPSULAR POLYSACCHARIDE BIOSYNTHESIS PROTEIN"/>
    <property type="match status" value="1"/>
</dbReference>
<dbReference type="SUPFAM" id="SSF56801">
    <property type="entry name" value="Acetyl-CoA synthetase-like"/>
    <property type="match status" value="1"/>
</dbReference>
<dbReference type="Gene3D" id="3.40.50.12780">
    <property type="entry name" value="N-terminal domain of ligase-like"/>
    <property type="match status" value="1"/>
</dbReference>
<gene>
    <name evidence="1" type="ORF">IPP58_14865</name>
</gene>
<reference evidence="1" key="1">
    <citation type="submission" date="2020-10" db="EMBL/GenBank/DDBJ databases">
        <title>Connecting structure to function with the recovery of over 1000 high-quality activated sludge metagenome-assembled genomes encoding full-length rRNA genes using long-read sequencing.</title>
        <authorList>
            <person name="Singleton C.M."/>
            <person name="Petriglieri F."/>
            <person name="Kristensen J.M."/>
            <person name="Kirkegaard R.H."/>
            <person name="Michaelsen T.Y."/>
            <person name="Andersen M.H."/>
            <person name="Karst S.M."/>
            <person name="Dueholm M.S."/>
            <person name="Nielsen P.H."/>
            <person name="Albertsen M."/>
        </authorList>
    </citation>
    <scope>NUCLEOTIDE SEQUENCE</scope>
    <source>
        <strain evidence="1">Skiv_18-Q3-R9-52_MAXAC.067</strain>
    </source>
</reference>
<dbReference type="InterPro" id="IPR053158">
    <property type="entry name" value="CapK_Type1_Caps_Biosynth"/>
</dbReference>
<protein>
    <submittedName>
        <fullName evidence="1">Phenylacetate--CoA ligase family protein</fullName>
    </submittedName>
</protein>
<dbReference type="AlphaFoldDB" id="A0A9D7SHG9"/>
<accession>A0A9D7SHG9</accession>
<evidence type="ECO:0000313" key="1">
    <source>
        <dbReference type="EMBL" id="MBK9797739.1"/>
    </source>
</evidence>
<comment type="caution">
    <text evidence="1">The sequence shown here is derived from an EMBL/GenBank/DDBJ whole genome shotgun (WGS) entry which is preliminary data.</text>
</comment>
<dbReference type="Proteomes" id="UP000886657">
    <property type="component" value="Unassembled WGS sequence"/>
</dbReference>
<dbReference type="EMBL" id="JADKIO010000011">
    <property type="protein sequence ID" value="MBK9797739.1"/>
    <property type="molecule type" value="Genomic_DNA"/>
</dbReference>
<name>A0A9D7SHG9_9BACT</name>
<proteinExistence type="predicted"/>
<organism evidence="1 2">
    <name type="scientific">Candidatus Geothrix skivensis</name>
    <dbReference type="NCBI Taxonomy" id="2954439"/>
    <lineage>
        <taxon>Bacteria</taxon>
        <taxon>Pseudomonadati</taxon>
        <taxon>Acidobacteriota</taxon>
        <taxon>Holophagae</taxon>
        <taxon>Holophagales</taxon>
        <taxon>Holophagaceae</taxon>
        <taxon>Geothrix</taxon>
    </lineage>
</organism>
<sequence length="431" mass="49159">MLTARVRNWGFRANDLLKGSPIRKHCEDIDALLASGAESPERLEAILRHAVQTTPFYAGCSGYRSLQDFPITSKDIVKAQPDHFLSETFRNTRLHVMRTSGSTGNPLAIYQDWDKRHRVLAEMICFGRRAGYHVGDRYVFTRVWNEHNRKSWLGALRENAIMFDISLLDENRMRTLGDLLRGDHRIGCLIGYPSTLEALVRHLEARGDPPEAFQLRTIISISERLPEEVRTALRARLGCAVVARYSNQENGIFAQQCVDGDEFHLNTASFVFEFLKLDEDEPARPDEEARLVVTDLFNRAMPLIRYDTGDVVLRQSSPSCGWETQTLGDIRGRREDLIYDTRDRLVSPATVSIHLWGFTQLKQFQFIQEGQGRYQLVVNGARGHYRDEDFVAKARIFLGEDARVSVVHLDPIPSLPSGKYALILSRYRPAP</sequence>